<dbReference type="AlphaFoldDB" id="A0A246IUE1"/>
<dbReference type="EMBL" id="NIOF01000019">
    <property type="protein sequence ID" value="OWQ83848.1"/>
    <property type="molecule type" value="Genomic_DNA"/>
</dbReference>
<reference evidence="1 2" key="1">
    <citation type="journal article" date="2008" name="Int. J. Syst. Evol. Microbiol.">
        <title>Description of Roseateles aquatilis sp. nov. and Roseateles terrae sp. nov., in the class Betaproteobacteria, and emended description of the genus Roseateles.</title>
        <authorList>
            <person name="Gomila M."/>
            <person name="Bowien B."/>
            <person name="Falsen E."/>
            <person name="Moore E.R."/>
            <person name="Lalucat J."/>
        </authorList>
    </citation>
    <scope>NUCLEOTIDE SEQUENCE [LARGE SCALE GENOMIC DNA]</scope>
    <source>
        <strain evidence="1 2">CCUG 48205</strain>
    </source>
</reference>
<protein>
    <submittedName>
        <fullName evidence="1">Uncharacterized protein</fullName>
    </submittedName>
</protein>
<dbReference type="Gene3D" id="1.10.260.40">
    <property type="entry name" value="lambda repressor-like DNA-binding domains"/>
    <property type="match status" value="1"/>
</dbReference>
<dbReference type="InterPro" id="IPR010982">
    <property type="entry name" value="Lambda_DNA-bd_dom_sf"/>
</dbReference>
<comment type="caution">
    <text evidence="1">The sequence shown here is derived from an EMBL/GenBank/DDBJ whole genome shotgun (WGS) entry which is preliminary data.</text>
</comment>
<dbReference type="Proteomes" id="UP000197468">
    <property type="component" value="Unassembled WGS sequence"/>
</dbReference>
<dbReference type="GO" id="GO:0003677">
    <property type="term" value="F:DNA binding"/>
    <property type="evidence" value="ECO:0007669"/>
    <property type="project" value="InterPro"/>
</dbReference>
<dbReference type="RefSeq" id="WP_088388168.1">
    <property type="nucleotide sequence ID" value="NZ_NIOF01000019.1"/>
</dbReference>
<name>A0A246IUE1_9BURK</name>
<evidence type="ECO:0000313" key="1">
    <source>
        <dbReference type="EMBL" id="OWQ83848.1"/>
    </source>
</evidence>
<gene>
    <name evidence="1" type="ORF">CDN99_25625</name>
</gene>
<keyword evidence="2" id="KW-1185">Reference proteome</keyword>
<dbReference type="OrthoDB" id="8794890at2"/>
<sequence length="117" mass="12266">MLLQTLIDRASETAGNDYRLAKQIGVAPQKIANWRSGAAGCGIEYRALMANLAGLDVDAVIHEALLEKHANTPLGERLLSVLGNAVRGGAAITLASVSAAYFAIPALVEQSTTMCIM</sequence>
<accession>A0A246IUE1</accession>
<organism evidence="1 2">
    <name type="scientific">Roseateles aquatilis</name>
    <dbReference type="NCBI Taxonomy" id="431061"/>
    <lineage>
        <taxon>Bacteria</taxon>
        <taxon>Pseudomonadati</taxon>
        <taxon>Pseudomonadota</taxon>
        <taxon>Betaproteobacteria</taxon>
        <taxon>Burkholderiales</taxon>
        <taxon>Sphaerotilaceae</taxon>
        <taxon>Roseateles</taxon>
    </lineage>
</organism>
<evidence type="ECO:0000313" key="2">
    <source>
        <dbReference type="Proteomes" id="UP000197468"/>
    </source>
</evidence>
<proteinExistence type="predicted"/>